<dbReference type="CDD" id="cd06329">
    <property type="entry name" value="PBP1_SBP-like"/>
    <property type="match status" value="1"/>
</dbReference>
<dbReference type="InterPro" id="IPR000709">
    <property type="entry name" value="Leu_Ile_Val-bd"/>
</dbReference>
<evidence type="ECO:0000259" key="6">
    <source>
        <dbReference type="Pfam" id="PF13458"/>
    </source>
</evidence>
<keyword evidence="3 5" id="KW-0732">Signal</keyword>
<dbReference type="InterPro" id="IPR028081">
    <property type="entry name" value="Leu-bd"/>
</dbReference>
<reference evidence="7" key="1">
    <citation type="submission" date="2023-01" db="EMBL/GenBank/DDBJ databases">
        <title>Xenophilus mangrovi sp. nov., isolated from soil of Mangrove nature reserve.</title>
        <authorList>
            <person name="Xu S."/>
            <person name="Liu Z."/>
            <person name="Xu Y."/>
        </authorList>
    </citation>
    <scope>NUCLEOTIDE SEQUENCE</scope>
    <source>
        <strain evidence="7">YW8</strain>
    </source>
</reference>
<keyword evidence="4" id="KW-0029">Amino-acid transport</keyword>
<organism evidence="7 8">
    <name type="scientific">Xenophilus arseniciresistens</name>
    <dbReference type="NCBI Taxonomy" id="1283306"/>
    <lineage>
        <taxon>Bacteria</taxon>
        <taxon>Pseudomonadati</taxon>
        <taxon>Pseudomonadota</taxon>
        <taxon>Betaproteobacteria</taxon>
        <taxon>Burkholderiales</taxon>
        <taxon>Comamonadaceae</taxon>
        <taxon>Xenophilus</taxon>
    </lineage>
</organism>
<dbReference type="PANTHER" id="PTHR30483">
    <property type="entry name" value="LEUCINE-SPECIFIC-BINDING PROTEIN"/>
    <property type="match status" value="1"/>
</dbReference>
<dbReference type="AlphaFoldDB" id="A0AAE3NBW2"/>
<feature type="domain" description="Leucine-binding protein" evidence="6">
    <location>
        <begin position="25"/>
        <end position="368"/>
    </location>
</feature>
<keyword evidence="2" id="KW-0813">Transport</keyword>
<evidence type="ECO:0000256" key="3">
    <source>
        <dbReference type="ARBA" id="ARBA00022729"/>
    </source>
</evidence>
<feature type="chain" id="PRO_5042251540" evidence="5">
    <location>
        <begin position="25"/>
        <end position="410"/>
    </location>
</feature>
<comment type="similarity">
    <text evidence="1">Belongs to the leucine-binding protein family.</text>
</comment>
<name>A0AAE3NBW2_9BURK</name>
<dbReference type="Proteomes" id="UP001212602">
    <property type="component" value="Unassembled WGS sequence"/>
</dbReference>
<accession>A0AAE3NBW2</accession>
<evidence type="ECO:0000256" key="4">
    <source>
        <dbReference type="ARBA" id="ARBA00022970"/>
    </source>
</evidence>
<dbReference type="GO" id="GO:0006865">
    <property type="term" value="P:amino acid transport"/>
    <property type="evidence" value="ECO:0007669"/>
    <property type="project" value="UniProtKB-KW"/>
</dbReference>
<feature type="signal peptide" evidence="5">
    <location>
        <begin position="1"/>
        <end position="24"/>
    </location>
</feature>
<dbReference type="Gene3D" id="3.40.50.2300">
    <property type="match status" value="2"/>
</dbReference>
<dbReference type="EMBL" id="JAQIPB010000010">
    <property type="protein sequence ID" value="MDA7418553.1"/>
    <property type="molecule type" value="Genomic_DNA"/>
</dbReference>
<proteinExistence type="inferred from homology"/>
<keyword evidence="8" id="KW-1185">Reference proteome</keyword>
<evidence type="ECO:0000256" key="2">
    <source>
        <dbReference type="ARBA" id="ARBA00022448"/>
    </source>
</evidence>
<evidence type="ECO:0000313" key="7">
    <source>
        <dbReference type="EMBL" id="MDA7418553.1"/>
    </source>
</evidence>
<dbReference type="PRINTS" id="PR00337">
    <property type="entry name" value="LEUILEVALBP"/>
</dbReference>
<dbReference type="InterPro" id="IPR028082">
    <property type="entry name" value="Peripla_BP_I"/>
</dbReference>
<protein>
    <submittedName>
        <fullName evidence="7">Branched-chain amino acid ABC transporter substrate-binding protein</fullName>
    </submittedName>
</protein>
<dbReference type="PANTHER" id="PTHR30483:SF6">
    <property type="entry name" value="PERIPLASMIC BINDING PROTEIN OF ABC TRANSPORTER FOR NATURAL AMINO ACIDS"/>
    <property type="match status" value="1"/>
</dbReference>
<evidence type="ECO:0000256" key="1">
    <source>
        <dbReference type="ARBA" id="ARBA00010062"/>
    </source>
</evidence>
<gene>
    <name evidence="7" type="ORF">PGB34_19450</name>
</gene>
<evidence type="ECO:0000313" key="8">
    <source>
        <dbReference type="Proteomes" id="UP001212602"/>
    </source>
</evidence>
<dbReference type="RefSeq" id="WP_271429766.1">
    <property type="nucleotide sequence ID" value="NZ_JAQIPB010000010.1"/>
</dbReference>
<dbReference type="InterPro" id="IPR051010">
    <property type="entry name" value="BCAA_transport"/>
</dbReference>
<comment type="caution">
    <text evidence="7">The sequence shown here is derived from an EMBL/GenBank/DDBJ whole genome shotgun (WGS) entry which is preliminary data.</text>
</comment>
<sequence>MFRRASRAALAAALTSLLAAPVLAQIKVAYIDPLSGPFANVGELQLQHFQAAAAQINAKGGVLGQKIEILPFDGKSSANESASALRAAYDKGARYVFQGNGSNVTAALVDAVQKMVARGEEPMLVMNYSAFDPDMTGPKCTFWHFRFIQNVDMSMNAITSAIAARPEIKKVHQINQDYVAGYQAQKAFREMLPKKRADLELVGDDLHPLGRVKDFAPYAAKIKASGADTVMTTNWGNDLTLLIKAIKEAGLKVNIYTLYANTVGVPTVLQDSGIGTVFSLSEWHANVENNGAEAFANDFKKQFRNDFLLLRAKTSLEMLVEGMRQAKSAKAIDVARKLENMRYKSDVGEVWMRPDDHQLQQDLFVQTFAKVGDKGVKYDLENTGVGVYTAKKIDAKDAMLPNTCDMKRPS</sequence>
<dbReference type="SUPFAM" id="SSF53822">
    <property type="entry name" value="Periplasmic binding protein-like I"/>
    <property type="match status" value="1"/>
</dbReference>
<dbReference type="Pfam" id="PF13458">
    <property type="entry name" value="Peripla_BP_6"/>
    <property type="match status" value="1"/>
</dbReference>
<evidence type="ECO:0000256" key="5">
    <source>
        <dbReference type="SAM" id="SignalP"/>
    </source>
</evidence>